<proteinExistence type="inferred from homology"/>
<dbReference type="SUPFAM" id="SSF49899">
    <property type="entry name" value="Concanavalin A-like lectins/glucanases"/>
    <property type="match status" value="1"/>
</dbReference>
<gene>
    <name evidence="9" type="ORF">QBC46DRAFT_368390</name>
</gene>
<keyword evidence="7" id="KW-0732">Signal</keyword>
<dbReference type="InterPro" id="IPR041542">
    <property type="entry name" value="GH43_C2"/>
</dbReference>
<evidence type="ECO:0000256" key="2">
    <source>
        <dbReference type="ARBA" id="ARBA00022801"/>
    </source>
</evidence>
<dbReference type="SUPFAM" id="SSF75005">
    <property type="entry name" value="Arabinanase/levansucrase/invertase"/>
    <property type="match status" value="1"/>
</dbReference>
<feature type="active site" description="Proton acceptor" evidence="4">
    <location>
        <position position="38"/>
    </location>
</feature>
<accession>A0AAN6MX75</accession>
<feature type="signal peptide" evidence="7">
    <location>
        <begin position="1"/>
        <end position="21"/>
    </location>
</feature>
<dbReference type="InterPro" id="IPR023296">
    <property type="entry name" value="Glyco_hydro_beta-prop_sf"/>
</dbReference>
<dbReference type="PANTHER" id="PTHR42812">
    <property type="entry name" value="BETA-XYLOSIDASE"/>
    <property type="match status" value="1"/>
</dbReference>
<organism evidence="9 10">
    <name type="scientific">Diplogelasinospora grovesii</name>
    <dbReference type="NCBI Taxonomy" id="303347"/>
    <lineage>
        <taxon>Eukaryota</taxon>
        <taxon>Fungi</taxon>
        <taxon>Dikarya</taxon>
        <taxon>Ascomycota</taxon>
        <taxon>Pezizomycotina</taxon>
        <taxon>Sordariomycetes</taxon>
        <taxon>Sordariomycetidae</taxon>
        <taxon>Sordariales</taxon>
        <taxon>Diplogelasinosporaceae</taxon>
        <taxon>Diplogelasinospora</taxon>
    </lineage>
</organism>
<dbReference type="InterPro" id="IPR013320">
    <property type="entry name" value="ConA-like_dom_sf"/>
</dbReference>
<dbReference type="Pfam" id="PF17851">
    <property type="entry name" value="GH43_C2"/>
    <property type="match status" value="1"/>
</dbReference>
<protein>
    <submittedName>
        <fullName evidence="9">Glycosyl hydrolase</fullName>
    </submittedName>
</protein>
<dbReference type="PANTHER" id="PTHR42812:SF17">
    <property type="entry name" value="BETA-XYLOSIDASE C-TERMINAL CONCANAVALIN A-LIKE DOMAIN-CONTAINING PROTEIN-RELATED"/>
    <property type="match status" value="1"/>
</dbReference>
<evidence type="ECO:0000313" key="10">
    <source>
        <dbReference type="Proteomes" id="UP001303473"/>
    </source>
</evidence>
<dbReference type="CDD" id="cd18833">
    <property type="entry name" value="GH43_PcXyl-like"/>
    <property type="match status" value="1"/>
</dbReference>
<dbReference type="GO" id="GO:0004553">
    <property type="term" value="F:hydrolase activity, hydrolyzing O-glycosyl compounds"/>
    <property type="evidence" value="ECO:0007669"/>
    <property type="project" value="InterPro"/>
</dbReference>
<evidence type="ECO:0000256" key="7">
    <source>
        <dbReference type="SAM" id="SignalP"/>
    </source>
</evidence>
<keyword evidence="3 6" id="KW-0326">Glycosidase</keyword>
<dbReference type="InterPro" id="IPR006710">
    <property type="entry name" value="Glyco_hydro_43"/>
</dbReference>
<evidence type="ECO:0000256" key="4">
    <source>
        <dbReference type="PIRSR" id="PIRSR606710-1"/>
    </source>
</evidence>
<feature type="site" description="Important for catalytic activity, responsible for pKa modulation of the active site Glu and correct orientation of both the proton donor and substrate" evidence="5">
    <location>
        <position position="150"/>
    </location>
</feature>
<name>A0AAN6MX75_9PEZI</name>
<dbReference type="Gene3D" id="2.115.10.20">
    <property type="entry name" value="Glycosyl hydrolase domain, family 43"/>
    <property type="match status" value="1"/>
</dbReference>
<dbReference type="Gene3D" id="2.60.120.200">
    <property type="match status" value="1"/>
</dbReference>
<evidence type="ECO:0000256" key="5">
    <source>
        <dbReference type="PIRSR" id="PIRSR606710-2"/>
    </source>
</evidence>
<comment type="similarity">
    <text evidence="1 6">Belongs to the glycosyl hydrolase 43 family.</text>
</comment>
<dbReference type="Pfam" id="PF04616">
    <property type="entry name" value="Glyco_hydro_43"/>
    <property type="match status" value="1"/>
</dbReference>
<dbReference type="GO" id="GO:0005975">
    <property type="term" value="P:carbohydrate metabolic process"/>
    <property type="evidence" value="ECO:0007669"/>
    <property type="project" value="InterPro"/>
</dbReference>
<dbReference type="AlphaFoldDB" id="A0AAN6MX75"/>
<feature type="chain" id="PRO_5042866718" evidence="7">
    <location>
        <begin position="22"/>
        <end position="530"/>
    </location>
</feature>
<evidence type="ECO:0000259" key="8">
    <source>
        <dbReference type="Pfam" id="PF17851"/>
    </source>
</evidence>
<evidence type="ECO:0000313" key="9">
    <source>
        <dbReference type="EMBL" id="KAK3934168.1"/>
    </source>
</evidence>
<dbReference type="InterPro" id="IPR051795">
    <property type="entry name" value="Glycosyl_Hydrlase_43"/>
</dbReference>
<keyword evidence="10" id="KW-1185">Reference proteome</keyword>
<evidence type="ECO:0000256" key="1">
    <source>
        <dbReference type="ARBA" id="ARBA00009865"/>
    </source>
</evidence>
<evidence type="ECO:0000256" key="6">
    <source>
        <dbReference type="RuleBase" id="RU361187"/>
    </source>
</evidence>
<comment type="caution">
    <text evidence="9">The sequence shown here is derived from an EMBL/GenBank/DDBJ whole genome shotgun (WGS) entry which is preliminary data.</text>
</comment>
<evidence type="ECO:0000256" key="3">
    <source>
        <dbReference type="ARBA" id="ARBA00023295"/>
    </source>
</evidence>
<keyword evidence="2 6" id="KW-0378">Hydrolase</keyword>
<reference evidence="10" key="1">
    <citation type="journal article" date="2023" name="Mol. Phylogenet. Evol.">
        <title>Genome-scale phylogeny and comparative genomics of the fungal order Sordariales.</title>
        <authorList>
            <person name="Hensen N."/>
            <person name="Bonometti L."/>
            <person name="Westerberg I."/>
            <person name="Brannstrom I.O."/>
            <person name="Guillou S."/>
            <person name="Cros-Aarteil S."/>
            <person name="Calhoun S."/>
            <person name="Haridas S."/>
            <person name="Kuo A."/>
            <person name="Mondo S."/>
            <person name="Pangilinan J."/>
            <person name="Riley R."/>
            <person name="LaButti K."/>
            <person name="Andreopoulos B."/>
            <person name="Lipzen A."/>
            <person name="Chen C."/>
            <person name="Yan M."/>
            <person name="Daum C."/>
            <person name="Ng V."/>
            <person name="Clum A."/>
            <person name="Steindorff A."/>
            <person name="Ohm R.A."/>
            <person name="Martin F."/>
            <person name="Silar P."/>
            <person name="Natvig D.O."/>
            <person name="Lalanne C."/>
            <person name="Gautier V."/>
            <person name="Ament-Velasquez S.L."/>
            <person name="Kruys A."/>
            <person name="Hutchinson M.I."/>
            <person name="Powell A.J."/>
            <person name="Barry K."/>
            <person name="Miller A.N."/>
            <person name="Grigoriev I.V."/>
            <person name="Debuchy R."/>
            <person name="Gladieux P."/>
            <person name="Hiltunen Thoren M."/>
            <person name="Johannesson H."/>
        </authorList>
    </citation>
    <scope>NUCLEOTIDE SEQUENCE [LARGE SCALE GENOMIC DNA]</scope>
    <source>
        <strain evidence="10">CBS 340.73</strain>
    </source>
</reference>
<feature type="domain" description="Beta-xylosidase C-terminal Concanavalin A-like" evidence="8">
    <location>
        <begin position="358"/>
        <end position="462"/>
    </location>
</feature>
<dbReference type="Proteomes" id="UP001303473">
    <property type="component" value="Unassembled WGS sequence"/>
</dbReference>
<sequence>MKALLASCLIVLTAATQSVSSAVNSTYTNPILPGWHSDPSCIFVPELGNTTFCTTSTFILFPGIPIYASKDLLNWKLVSNVLNRPTQIPGLAYAPRQRDGHFAATLRYRQGVFYIVVPFVSGYPPNKSVTNHIFSSRNPDPITFPLQTIDPDLFWDDDGQSYVIYPGVEPGFWVATLNLETGEMGNSTEIWPGDGYPYPEGPHMYRKDGYYYLSVAEGGTELGHLQSMARSRNLLGPYESYPDNPIQTNRNTTNYFQAVGHCDLFQDASQNWWGVALTTRSGPTWDVFPSVTNDSIVYKANSTFPMGREMVLFPVTWKQGEWPVMGRVRGLMSGWPLPPLTRDLPGDGAFVKDQDSIDFALASAIPKHLAYWRTPDPTSYVVSPEGHPNTLQLKSSTANLTASPSFNGSQGLTLIMRRQTDTLFTYSVDISFNPQAVEEEAGVTVFLTQPQHIDLGIVLLPGSGKYQTPRLHFRFRAISENATLPGTTITPVPRDCIPMGSAPAHIVTYGTGQYTGMSSLVSTSNSRHEA</sequence>
<feature type="active site" description="Proton donor" evidence="4">
    <location>
        <position position="200"/>
    </location>
</feature>
<dbReference type="EMBL" id="MU854020">
    <property type="protein sequence ID" value="KAK3934168.1"/>
    <property type="molecule type" value="Genomic_DNA"/>
</dbReference>